<dbReference type="InterPro" id="IPR018289">
    <property type="entry name" value="MULE_transposase_dom"/>
</dbReference>
<dbReference type="Pfam" id="PF10551">
    <property type="entry name" value="MULE"/>
    <property type="match status" value="1"/>
</dbReference>
<organism evidence="3 4">
    <name type="scientific">Dipteronia dyeriana</name>
    <dbReference type="NCBI Taxonomy" id="168575"/>
    <lineage>
        <taxon>Eukaryota</taxon>
        <taxon>Viridiplantae</taxon>
        <taxon>Streptophyta</taxon>
        <taxon>Embryophyta</taxon>
        <taxon>Tracheophyta</taxon>
        <taxon>Spermatophyta</taxon>
        <taxon>Magnoliopsida</taxon>
        <taxon>eudicotyledons</taxon>
        <taxon>Gunneridae</taxon>
        <taxon>Pentapetalae</taxon>
        <taxon>rosids</taxon>
        <taxon>malvids</taxon>
        <taxon>Sapindales</taxon>
        <taxon>Sapindaceae</taxon>
        <taxon>Hippocastanoideae</taxon>
        <taxon>Acereae</taxon>
        <taxon>Dipteronia</taxon>
    </lineage>
</organism>
<comment type="caution">
    <text evidence="3">The sequence shown here is derived from an EMBL/GenBank/DDBJ whole genome shotgun (WGS) entry which is preliminary data.</text>
</comment>
<reference evidence="3" key="1">
    <citation type="journal article" date="2023" name="Plant J.">
        <title>Genome sequences and population genomics provide insights into the demographic history, inbreeding, and mutation load of two 'living fossil' tree species of Dipteronia.</title>
        <authorList>
            <person name="Feng Y."/>
            <person name="Comes H.P."/>
            <person name="Chen J."/>
            <person name="Zhu S."/>
            <person name="Lu R."/>
            <person name="Zhang X."/>
            <person name="Li P."/>
            <person name="Qiu J."/>
            <person name="Olsen K.M."/>
            <person name="Qiu Y."/>
        </authorList>
    </citation>
    <scope>NUCLEOTIDE SEQUENCE</scope>
    <source>
        <strain evidence="3">KIB01</strain>
    </source>
</reference>
<protein>
    <recommendedName>
        <fullName evidence="2">MULE transposase domain-containing protein</fullName>
    </recommendedName>
</protein>
<dbReference type="Proteomes" id="UP001280121">
    <property type="component" value="Unassembled WGS sequence"/>
</dbReference>
<dbReference type="EMBL" id="JANJYI010000004">
    <property type="protein sequence ID" value="KAK2653058.1"/>
    <property type="molecule type" value="Genomic_DNA"/>
</dbReference>
<sequence>MTDRLRGPRGQTREGYLAAFKIIFDREKMLWVVTEFVNDHCHKLILGNHNQFLGSYRHVQDCDLSQLQSLRLVGVKTTQVMDHLLDQSGSYAVVGQTKKDLQNRLDFLRRYFGDEMSFDSTYRTNSYNQPLVIFVGLNNHKKTVVFGFGLLVDEKVDTYTWILQTFLEAMHGKCPISVVSDGDRAMSKALMFVMGSAFWYKRLKLYEFRSHIDRAMSRLQNNETKNDFDSINENPVLITHLVQLEKHVAEAFTKNTFQWVQDETKSETTKRKENANDRRTQSRFRVNDPVIAATKRSIKHNKKSSGKARKCGKYGLSGRTAKTCCAHVKYNISAMASNGDARTGFTS</sequence>
<feature type="domain" description="MULE transposase" evidence="2">
    <location>
        <begin position="117"/>
        <end position="194"/>
    </location>
</feature>
<feature type="region of interest" description="Disordered" evidence="1">
    <location>
        <begin position="263"/>
        <end position="283"/>
    </location>
</feature>
<dbReference type="AlphaFoldDB" id="A0AAD9X564"/>
<dbReference type="PANTHER" id="PTHR47718">
    <property type="entry name" value="OS01G0519700 PROTEIN"/>
    <property type="match status" value="1"/>
</dbReference>
<feature type="compositionally biased region" description="Basic and acidic residues" evidence="1">
    <location>
        <begin position="263"/>
        <end position="280"/>
    </location>
</feature>
<dbReference type="PANTHER" id="PTHR47718:SF13">
    <property type="entry name" value="OS09G0290500 PROTEIN"/>
    <property type="match status" value="1"/>
</dbReference>
<proteinExistence type="predicted"/>
<accession>A0AAD9X564</accession>
<evidence type="ECO:0000259" key="2">
    <source>
        <dbReference type="Pfam" id="PF10551"/>
    </source>
</evidence>
<keyword evidence="4" id="KW-1185">Reference proteome</keyword>
<evidence type="ECO:0000313" key="3">
    <source>
        <dbReference type="EMBL" id="KAK2653058.1"/>
    </source>
</evidence>
<evidence type="ECO:0000256" key="1">
    <source>
        <dbReference type="SAM" id="MobiDB-lite"/>
    </source>
</evidence>
<evidence type="ECO:0000313" key="4">
    <source>
        <dbReference type="Proteomes" id="UP001280121"/>
    </source>
</evidence>
<name>A0AAD9X564_9ROSI</name>
<gene>
    <name evidence="3" type="ORF">Ddye_012914</name>
</gene>